<keyword evidence="2" id="KW-0813">Transport</keyword>
<gene>
    <name evidence="6" type="ORF">GCM10007874_36820</name>
</gene>
<feature type="domain" description="CzcB-like C-terminal circularly permuted SH3-like" evidence="5">
    <location>
        <begin position="392"/>
        <end position="451"/>
    </location>
</feature>
<dbReference type="InterPro" id="IPR051909">
    <property type="entry name" value="MFP_Cation_Efflux"/>
</dbReference>
<dbReference type="NCBIfam" id="TIGR01730">
    <property type="entry name" value="RND_mfp"/>
    <property type="match status" value="1"/>
</dbReference>
<evidence type="ECO:0000256" key="1">
    <source>
        <dbReference type="ARBA" id="ARBA00009477"/>
    </source>
</evidence>
<dbReference type="Proteomes" id="UP001156882">
    <property type="component" value="Unassembled WGS sequence"/>
</dbReference>
<dbReference type="Gene3D" id="2.40.50.100">
    <property type="match status" value="1"/>
</dbReference>
<comment type="similarity">
    <text evidence="1">Belongs to the membrane fusion protein (MFP) (TC 8.A.1) family.</text>
</comment>
<dbReference type="Pfam" id="PF25954">
    <property type="entry name" value="Beta-barrel_RND_2"/>
    <property type="match status" value="1"/>
</dbReference>
<reference evidence="7" key="1">
    <citation type="journal article" date="2019" name="Int. J. Syst. Evol. Microbiol.">
        <title>The Global Catalogue of Microorganisms (GCM) 10K type strain sequencing project: providing services to taxonomists for standard genome sequencing and annotation.</title>
        <authorList>
            <consortium name="The Broad Institute Genomics Platform"/>
            <consortium name="The Broad Institute Genome Sequencing Center for Infectious Disease"/>
            <person name="Wu L."/>
            <person name="Ma J."/>
        </authorList>
    </citation>
    <scope>NUCLEOTIDE SEQUENCE [LARGE SCALE GENOMIC DNA]</scope>
    <source>
        <strain evidence="7">NBRC 101365</strain>
    </source>
</reference>
<feature type="domain" description="CusB-like beta-barrel" evidence="4">
    <location>
        <begin position="308"/>
        <end position="383"/>
    </location>
</feature>
<keyword evidence="7" id="KW-1185">Reference proteome</keyword>
<dbReference type="Pfam" id="PF25975">
    <property type="entry name" value="CzcB_C"/>
    <property type="match status" value="1"/>
</dbReference>
<comment type="caution">
    <text evidence="6">The sequence shown here is derived from an EMBL/GenBank/DDBJ whole genome shotgun (WGS) entry which is preliminary data.</text>
</comment>
<evidence type="ECO:0000259" key="4">
    <source>
        <dbReference type="Pfam" id="PF25954"/>
    </source>
</evidence>
<protein>
    <submittedName>
        <fullName evidence="6">Cation efflux system protein</fullName>
    </submittedName>
</protein>
<evidence type="ECO:0000313" key="6">
    <source>
        <dbReference type="EMBL" id="GLS20665.1"/>
    </source>
</evidence>
<dbReference type="InterPro" id="IPR058649">
    <property type="entry name" value="CzcB_C"/>
</dbReference>
<evidence type="ECO:0000259" key="3">
    <source>
        <dbReference type="Pfam" id="PF25919"/>
    </source>
</evidence>
<evidence type="ECO:0000256" key="2">
    <source>
        <dbReference type="ARBA" id="ARBA00022448"/>
    </source>
</evidence>
<dbReference type="SUPFAM" id="SSF111369">
    <property type="entry name" value="HlyD-like secretion proteins"/>
    <property type="match status" value="1"/>
</dbReference>
<name>A0ABQ6CP21_9HYPH</name>
<dbReference type="InterPro" id="IPR006143">
    <property type="entry name" value="RND_pump_MFP"/>
</dbReference>
<dbReference type="EMBL" id="BSPC01000032">
    <property type="protein sequence ID" value="GLS20665.1"/>
    <property type="molecule type" value="Genomic_DNA"/>
</dbReference>
<evidence type="ECO:0000313" key="7">
    <source>
        <dbReference type="Proteomes" id="UP001156882"/>
    </source>
</evidence>
<feature type="domain" description="CusB-like barrel-sandwich hybrid" evidence="3">
    <location>
        <begin position="193"/>
        <end position="304"/>
    </location>
</feature>
<sequence>MSYRIASTILTFAAITAAGAGGYYVGQNGLRWPDVTISAAQATQAAAAASGPAVYYRDPDGKPAYSAGPRKTADGHDYVPVHADQDISFDEASGEVVAPAVAITKAASSAGARRILYYRNPMGLPDTSQTPKKDSMGMDYIPVFEGDSDDGDTVKVSPRKLQRTGVRTETAQSRVLSLPVRASGTIQLDERRISVVATRSDAFIDHVEDVTTGDRVSKGQPLLRLYSPDIAAASAQYLSSLGAQGSRQRLENLNVPAEVIDEIERSHKAATSIVWTAPRNGIVTQRNVVEGMKASPGDVLFRLADISTVWALIDVTERDLPMIAVGQAVTVRARSFVDRSFAGKVAVIYPQVNKETRTTRVRVELVNPEGILRPDMYVDAEIATGIQTPVTTVPVSAVIDSGSKQVVIVDKGEGRFEPRAVTLGQRNSDFAEIKDGVAPGDKVVVAANFLIDAESNLKAALQGLAASGDGK</sequence>
<evidence type="ECO:0000259" key="5">
    <source>
        <dbReference type="Pfam" id="PF25975"/>
    </source>
</evidence>
<dbReference type="Gene3D" id="2.40.420.20">
    <property type="match status" value="1"/>
</dbReference>
<dbReference type="InterPro" id="IPR058792">
    <property type="entry name" value="Beta-barrel_RND_2"/>
</dbReference>
<organism evidence="6 7">
    <name type="scientific">Labrys miyagiensis</name>
    <dbReference type="NCBI Taxonomy" id="346912"/>
    <lineage>
        <taxon>Bacteria</taxon>
        <taxon>Pseudomonadati</taxon>
        <taxon>Pseudomonadota</taxon>
        <taxon>Alphaproteobacteria</taxon>
        <taxon>Hyphomicrobiales</taxon>
        <taxon>Xanthobacteraceae</taxon>
        <taxon>Labrys</taxon>
    </lineage>
</organism>
<proteinExistence type="inferred from homology"/>
<dbReference type="InterPro" id="IPR058790">
    <property type="entry name" value="BSH_CusB"/>
</dbReference>
<dbReference type="Gene3D" id="2.40.30.170">
    <property type="match status" value="1"/>
</dbReference>
<dbReference type="PANTHER" id="PTHR30097">
    <property type="entry name" value="CATION EFFLUX SYSTEM PROTEIN CUSB"/>
    <property type="match status" value="1"/>
</dbReference>
<dbReference type="Pfam" id="PF25919">
    <property type="entry name" value="BSH_CusB"/>
    <property type="match status" value="1"/>
</dbReference>
<accession>A0ABQ6CP21</accession>
<dbReference type="RefSeq" id="WP_284313746.1">
    <property type="nucleotide sequence ID" value="NZ_BSPC01000032.1"/>
</dbReference>
<dbReference type="PANTHER" id="PTHR30097:SF15">
    <property type="entry name" value="CATION EFFLUX SYSTEM PROTEIN CUSB"/>
    <property type="match status" value="1"/>
</dbReference>